<organism evidence="1 2">
    <name type="scientific">Microbacterium marmarense</name>
    <dbReference type="NCBI Taxonomy" id="3122051"/>
    <lineage>
        <taxon>Bacteria</taxon>
        <taxon>Bacillati</taxon>
        <taxon>Actinomycetota</taxon>
        <taxon>Actinomycetes</taxon>
        <taxon>Micrococcales</taxon>
        <taxon>Microbacteriaceae</taxon>
        <taxon>Microbacterium</taxon>
    </lineage>
</organism>
<comment type="caution">
    <text evidence="1">The sequence shown here is derived from an EMBL/GenBank/DDBJ whole genome shotgun (WGS) entry which is preliminary data.</text>
</comment>
<evidence type="ECO:0000313" key="2">
    <source>
        <dbReference type="Proteomes" id="UP001368654"/>
    </source>
</evidence>
<name>A0ABU8LVF4_9MICO</name>
<accession>A0ABU8LVF4</accession>
<sequence length="75" mass="8094">MTEHEAAAETGLTIDILRGTPNDAELAALMAVVSEAYTSEAAAAVVEVEPARSAWSLSQRGLREPLRREWGWARG</sequence>
<dbReference type="EMBL" id="JBBDGL010000003">
    <property type="protein sequence ID" value="MEJ1156240.1"/>
    <property type="molecule type" value="Genomic_DNA"/>
</dbReference>
<dbReference type="InterPro" id="IPR032716">
    <property type="entry name" value="ACC_epsilon"/>
</dbReference>
<proteinExistence type="predicted"/>
<protein>
    <submittedName>
        <fullName evidence="1">Acyl-CoA carboxylase subunit epsilon</fullName>
    </submittedName>
</protein>
<reference evidence="1 2" key="1">
    <citation type="submission" date="2024-02" db="EMBL/GenBank/DDBJ databases">
        <authorList>
            <person name="Saticioglu I.B."/>
        </authorList>
    </citation>
    <scope>NUCLEOTIDE SEQUENCE [LARGE SCALE GENOMIC DNA]</scope>
    <source>
        <strain evidence="1 2">Mu-86</strain>
    </source>
</reference>
<evidence type="ECO:0000313" key="1">
    <source>
        <dbReference type="EMBL" id="MEJ1156240.1"/>
    </source>
</evidence>
<gene>
    <name evidence="1" type="ORF">WDU96_11590</name>
</gene>
<dbReference type="Proteomes" id="UP001368654">
    <property type="component" value="Unassembled WGS sequence"/>
</dbReference>
<keyword evidence="2" id="KW-1185">Reference proteome</keyword>
<dbReference type="Pfam" id="PF13822">
    <property type="entry name" value="ACC_epsilon"/>
    <property type="match status" value="1"/>
</dbReference>
<dbReference type="RefSeq" id="WP_337338671.1">
    <property type="nucleotide sequence ID" value="NZ_JBBDGL010000003.1"/>
</dbReference>